<reference evidence="5 6" key="1">
    <citation type="submission" date="2019-01" db="EMBL/GenBank/DDBJ databases">
        <title>Agromyces.</title>
        <authorList>
            <person name="Li J."/>
        </authorList>
    </citation>
    <scope>NUCLEOTIDE SEQUENCE [LARGE SCALE GENOMIC DNA]</scope>
    <source>
        <strain evidence="5 6">DSM 15934</strain>
    </source>
</reference>
<dbReference type="InterPro" id="IPR002347">
    <property type="entry name" value="SDR_fam"/>
</dbReference>
<dbReference type="AlphaFoldDB" id="A0A4Q2L220"/>
<dbReference type="InterPro" id="IPR020904">
    <property type="entry name" value="Sc_DH/Rdtase_CS"/>
</dbReference>
<feature type="domain" description="Ketoreductase" evidence="4">
    <location>
        <begin position="6"/>
        <end position="203"/>
    </location>
</feature>
<dbReference type="CDD" id="cd05371">
    <property type="entry name" value="HSD10-like_SDR_c"/>
    <property type="match status" value="1"/>
</dbReference>
<dbReference type="PRINTS" id="PR00080">
    <property type="entry name" value="SDRFAMILY"/>
</dbReference>
<evidence type="ECO:0000259" key="4">
    <source>
        <dbReference type="SMART" id="SM00822"/>
    </source>
</evidence>
<comment type="caution">
    <text evidence="5">The sequence shown here is derived from an EMBL/GenBank/DDBJ whole genome shotgun (WGS) entry which is preliminary data.</text>
</comment>
<gene>
    <name evidence="5" type="ORF">ESP51_05855</name>
</gene>
<dbReference type="OrthoDB" id="9795647at2"/>
<dbReference type="PANTHER" id="PTHR43658:SF8">
    <property type="entry name" value="17-BETA-HYDROXYSTEROID DEHYDROGENASE 14-RELATED"/>
    <property type="match status" value="1"/>
</dbReference>
<evidence type="ECO:0000313" key="5">
    <source>
        <dbReference type="EMBL" id="RXZ72138.1"/>
    </source>
</evidence>
<keyword evidence="6" id="KW-1185">Reference proteome</keyword>
<dbReference type="Proteomes" id="UP000293865">
    <property type="component" value="Unassembled WGS sequence"/>
</dbReference>
<dbReference type="GO" id="GO:0016491">
    <property type="term" value="F:oxidoreductase activity"/>
    <property type="evidence" value="ECO:0007669"/>
    <property type="project" value="UniProtKB-KW"/>
</dbReference>
<keyword evidence="2" id="KW-0560">Oxidoreductase</keyword>
<dbReference type="SMART" id="SM00822">
    <property type="entry name" value="PKS_KR"/>
    <property type="match status" value="1"/>
</dbReference>
<dbReference type="PRINTS" id="PR00081">
    <property type="entry name" value="GDHRDH"/>
</dbReference>
<dbReference type="InterPro" id="IPR057326">
    <property type="entry name" value="KR_dom"/>
</dbReference>
<organism evidence="5 6">
    <name type="scientific">Agromyces albus</name>
    <dbReference type="NCBI Taxonomy" id="205332"/>
    <lineage>
        <taxon>Bacteria</taxon>
        <taxon>Bacillati</taxon>
        <taxon>Actinomycetota</taxon>
        <taxon>Actinomycetes</taxon>
        <taxon>Micrococcales</taxon>
        <taxon>Microbacteriaceae</taxon>
        <taxon>Agromyces</taxon>
    </lineage>
</organism>
<dbReference type="PROSITE" id="PS00061">
    <property type="entry name" value="ADH_SHORT"/>
    <property type="match status" value="1"/>
</dbReference>
<accession>A0A4Q2L220</accession>
<evidence type="ECO:0000313" key="6">
    <source>
        <dbReference type="Proteomes" id="UP000293865"/>
    </source>
</evidence>
<dbReference type="PANTHER" id="PTHR43658">
    <property type="entry name" value="SHORT-CHAIN DEHYDROGENASE/REDUCTASE"/>
    <property type="match status" value="1"/>
</dbReference>
<dbReference type="SUPFAM" id="SSF51735">
    <property type="entry name" value="NAD(P)-binding Rossmann-fold domains"/>
    <property type="match status" value="1"/>
</dbReference>
<dbReference type="InterPro" id="IPR036291">
    <property type="entry name" value="NAD(P)-bd_dom_sf"/>
</dbReference>
<proteinExistence type="inferred from homology"/>
<dbReference type="Gene3D" id="3.40.50.720">
    <property type="entry name" value="NAD(P)-binding Rossmann-like Domain"/>
    <property type="match status" value="1"/>
</dbReference>
<dbReference type="Pfam" id="PF00106">
    <property type="entry name" value="adh_short"/>
    <property type="match status" value="1"/>
</dbReference>
<comment type="similarity">
    <text evidence="1 3">Belongs to the short-chain dehydrogenases/reductases (SDR) family.</text>
</comment>
<dbReference type="EMBL" id="SDPN01000007">
    <property type="protein sequence ID" value="RXZ72138.1"/>
    <property type="molecule type" value="Genomic_DNA"/>
</dbReference>
<protein>
    <submittedName>
        <fullName evidence="5">3-hydroxyacyl-CoA dehydrogenase</fullName>
    </submittedName>
</protein>
<dbReference type="RefSeq" id="WP_129519958.1">
    <property type="nucleotide sequence ID" value="NZ_SDPN01000007.1"/>
</dbReference>
<dbReference type="FunFam" id="3.40.50.720:FF:000215">
    <property type="entry name" value="3-hydroxyacyl-CoA dehydrogenase type-2"/>
    <property type="match status" value="1"/>
</dbReference>
<name>A0A4Q2L220_9MICO</name>
<sequence length="262" mass="26679">MELEGASAIVTGGASGLGRATAQALVDGGASVVLVDLPGPRGDEVAAELGDRARFVAADVTSEAEVQAAIEVAAGLAPLRVVVNCAGIVSANRTVGREGPAPLDVFERTIRVNLIGTFNVTRLSAAAMSANEPAMGHAPGGPDTAERGVIVNTASVAAFDGQIGQAAYSASKGGVAAMTLPLARDLSKLLIRVMTIAPGIFETPMMAGMPAEVRESLEAQVPHPSRLGHPSEYAALVLSIIANPMLNGETIRLDGGIRMQPK</sequence>
<evidence type="ECO:0000256" key="3">
    <source>
        <dbReference type="RuleBase" id="RU000363"/>
    </source>
</evidence>
<evidence type="ECO:0000256" key="1">
    <source>
        <dbReference type="ARBA" id="ARBA00006484"/>
    </source>
</evidence>
<evidence type="ECO:0000256" key="2">
    <source>
        <dbReference type="ARBA" id="ARBA00023002"/>
    </source>
</evidence>